<dbReference type="InterPro" id="IPR000092">
    <property type="entry name" value="Polyprenyl_synt"/>
</dbReference>
<evidence type="ECO:0000256" key="1">
    <source>
        <dbReference type="ARBA" id="ARBA00001946"/>
    </source>
</evidence>
<organism evidence="14">
    <name type="scientific">Candidatus Kentrum sp. FM</name>
    <dbReference type="NCBI Taxonomy" id="2126340"/>
    <lineage>
        <taxon>Bacteria</taxon>
        <taxon>Pseudomonadati</taxon>
        <taxon>Pseudomonadota</taxon>
        <taxon>Gammaproteobacteria</taxon>
        <taxon>Candidatus Kentrum</taxon>
    </lineage>
</organism>
<dbReference type="Pfam" id="PF00348">
    <property type="entry name" value="polyprenyl_synt"/>
    <property type="match status" value="1"/>
</dbReference>
<dbReference type="InterPro" id="IPR008949">
    <property type="entry name" value="Isoprenoid_synthase_dom_sf"/>
</dbReference>
<evidence type="ECO:0000256" key="4">
    <source>
        <dbReference type="ARBA" id="ARBA00022723"/>
    </source>
</evidence>
<dbReference type="EMBL" id="CAADFA010000055">
    <property type="protein sequence ID" value="VFJ48143.1"/>
    <property type="molecule type" value="Genomic_DNA"/>
</dbReference>
<evidence type="ECO:0000256" key="10">
    <source>
        <dbReference type="ARBA" id="ARBA00079637"/>
    </source>
</evidence>
<dbReference type="AlphaFoldDB" id="A0A450TIH0"/>
<evidence type="ECO:0000256" key="2">
    <source>
        <dbReference type="ARBA" id="ARBA00006706"/>
    </source>
</evidence>
<evidence type="ECO:0000256" key="9">
    <source>
        <dbReference type="ARBA" id="ARBA00072473"/>
    </source>
</evidence>
<evidence type="ECO:0000256" key="3">
    <source>
        <dbReference type="ARBA" id="ARBA00022679"/>
    </source>
</evidence>
<evidence type="ECO:0000313" key="13">
    <source>
        <dbReference type="EMBL" id="VFJ48143.1"/>
    </source>
</evidence>
<dbReference type="PROSITE" id="PS00723">
    <property type="entry name" value="POLYPRENYL_SYNTHASE_1"/>
    <property type="match status" value="1"/>
</dbReference>
<comment type="catalytic activity">
    <reaction evidence="6">
        <text>5 isopentenyl diphosphate + (2E,6E)-farnesyl diphosphate = all-trans-octaprenyl diphosphate + 5 diphosphate</text>
        <dbReference type="Rhea" id="RHEA:27798"/>
        <dbReference type="ChEBI" id="CHEBI:33019"/>
        <dbReference type="ChEBI" id="CHEBI:57711"/>
        <dbReference type="ChEBI" id="CHEBI:128769"/>
        <dbReference type="ChEBI" id="CHEBI:175763"/>
        <dbReference type="EC" id="2.5.1.90"/>
    </reaction>
</comment>
<dbReference type="PROSITE" id="PS00444">
    <property type="entry name" value="POLYPRENYL_SYNTHASE_2"/>
    <property type="match status" value="1"/>
</dbReference>
<comment type="similarity">
    <text evidence="2 12">Belongs to the FPP/GGPP synthase family.</text>
</comment>
<dbReference type="GO" id="GO:0008299">
    <property type="term" value="P:isoprenoid biosynthetic process"/>
    <property type="evidence" value="ECO:0007669"/>
    <property type="project" value="InterPro"/>
</dbReference>
<evidence type="ECO:0000256" key="12">
    <source>
        <dbReference type="RuleBase" id="RU004466"/>
    </source>
</evidence>
<keyword evidence="5" id="KW-0460">Magnesium</keyword>
<dbReference type="PANTHER" id="PTHR12001">
    <property type="entry name" value="GERANYLGERANYL PYROPHOSPHATE SYNTHASE"/>
    <property type="match status" value="1"/>
</dbReference>
<evidence type="ECO:0000256" key="6">
    <source>
        <dbReference type="ARBA" id="ARBA00051506"/>
    </source>
</evidence>
<dbReference type="CDD" id="cd00685">
    <property type="entry name" value="Trans_IPPS_HT"/>
    <property type="match status" value="1"/>
</dbReference>
<reference evidence="14" key="1">
    <citation type="submission" date="2019-02" db="EMBL/GenBank/DDBJ databases">
        <authorList>
            <person name="Gruber-Vodicka R. H."/>
            <person name="Seah K. B. B."/>
        </authorList>
    </citation>
    <scope>NUCLEOTIDE SEQUENCE</scope>
    <source>
        <strain evidence="14">BECK_BZ163</strain>
        <strain evidence="15">BECK_BZ164</strain>
        <strain evidence="13">BECK_BZ165</strain>
    </source>
</reference>
<protein>
    <recommendedName>
        <fullName evidence="9">Octaprenyl diphosphate synthase</fullName>
        <ecNumber evidence="8">2.5.1.90</ecNumber>
    </recommendedName>
    <alternativeName>
        <fullName evidence="11">All-trans-octaprenyl-diphosphate synthase</fullName>
    </alternativeName>
    <alternativeName>
        <fullName evidence="10">Octaprenyl pyrophosphate synthase</fullName>
    </alternativeName>
</protein>
<accession>A0A450TIH0</accession>
<dbReference type="FunFam" id="1.10.600.10:FF:000002">
    <property type="entry name" value="Octaprenyl diphosphate synthase"/>
    <property type="match status" value="1"/>
</dbReference>
<name>A0A450TIH0_9GAMM</name>
<dbReference type="PANTHER" id="PTHR12001:SF69">
    <property type="entry name" value="ALL TRANS-POLYPRENYL-DIPHOSPHATE SYNTHASE PDSS1"/>
    <property type="match status" value="1"/>
</dbReference>
<evidence type="ECO:0000256" key="7">
    <source>
        <dbReference type="ARBA" id="ARBA00055029"/>
    </source>
</evidence>
<evidence type="ECO:0000313" key="15">
    <source>
        <dbReference type="EMBL" id="VFK07971.1"/>
    </source>
</evidence>
<evidence type="ECO:0000256" key="11">
    <source>
        <dbReference type="ARBA" id="ARBA00083124"/>
    </source>
</evidence>
<gene>
    <name evidence="14" type="ORF">BECKFM1743A_GA0114220_104362</name>
    <name evidence="15" type="ORF">BECKFM1743B_GA0114221_100554</name>
    <name evidence="13" type="ORF">BECKFM1743C_GA0114222_100558</name>
</gene>
<dbReference type="SUPFAM" id="SSF48576">
    <property type="entry name" value="Terpenoid synthases"/>
    <property type="match status" value="1"/>
</dbReference>
<sequence>MRAGTFPIESDANPNFSMRTFTLSDPKTNQDVSGGGSGQDVDFSSIRELVGEDMRATDALIEEELHSDVVLVNQISGYIIHSGGKRLRPLLVLLAAYVFGSNEGRKHIALAAIIEFIHTATLLHDDVVDASDLRRGQETANAVWGNNASVLVGDFLYSRAFQMMVKVGNMRIMEIFADITNAIAEGEVMQLLNCHEPDTTEEQYLNVIRAKTAKLFEAATQISAVLHQRPREEEQAMADFGLHLGTAYQLVDDVLDYRGAIDKIGKNIGDDLAEGKPTLPLIYAMRVGTESQAAMIRDAIREGQREQIQRIIQTVESTGAIAYTAAAAKAEAKLAFQSLEIIPPSRYRDALEGLLAFSVNRAY</sequence>
<comment type="cofactor">
    <cofactor evidence="1">
        <name>Mg(2+)</name>
        <dbReference type="ChEBI" id="CHEBI:18420"/>
    </cofactor>
</comment>
<dbReference type="SFLD" id="SFLDS00005">
    <property type="entry name" value="Isoprenoid_Synthase_Type_I"/>
    <property type="match status" value="1"/>
</dbReference>
<dbReference type="GO" id="GO:0106350">
    <property type="term" value="F:all-trans-octaprenyl-diphosphate synthase activity"/>
    <property type="evidence" value="ECO:0007669"/>
    <property type="project" value="UniProtKB-EC"/>
</dbReference>
<dbReference type="Gene3D" id="1.10.600.10">
    <property type="entry name" value="Farnesyl Diphosphate Synthase"/>
    <property type="match status" value="1"/>
</dbReference>
<dbReference type="EMBL" id="CAADEZ010000436">
    <property type="protein sequence ID" value="VFJ67083.1"/>
    <property type="molecule type" value="Genomic_DNA"/>
</dbReference>
<evidence type="ECO:0000256" key="5">
    <source>
        <dbReference type="ARBA" id="ARBA00022842"/>
    </source>
</evidence>
<comment type="function">
    <text evidence="7">Supplies octaprenyl diphosphate, the precursor for the side chain of the isoprenoid quinones ubiquinone and menaquinone.</text>
</comment>
<dbReference type="InterPro" id="IPR033749">
    <property type="entry name" value="Polyprenyl_synt_CS"/>
</dbReference>
<evidence type="ECO:0000313" key="14">
    <source>
        <dbReference type="EMBL" id="VFJ67083.1"/>
    </source>
</evidence>
<proteinExistence type="inferred from homology"/>
<evidence type="ECO:0000256" key="8">
    <source>
        <dbReference type="ARBA" id="ARBA00066511"/>
    </source>
</evidence>
<keyword evidence="4" id="KW-0479">Metal-binding</keyword>
<dbReference type="EMBL" id="CAADFL010000055">
    <property type="protein sequence ID" value="VFK07971.1"/>
    <property type="molecule type" value="Genomic_DNA"/>
</dbReference>
<dbReference type="GO" id="GO:0046872">
    <property type="term" value="F:metal ion binding"/>
    <property type="evidence" value="ECO:0007669"/>
    <property type="project" value="UniProtKB-KW"/>
</dbReference>
<keyword evidence="3 12" id="KW-0808">Transferase</keyword>
<dbReference type="EC" id="2.5.1.90" evidence="8"/>